<evidence type="ECO:0000313" key="3">
    <source>
        <dbReference type="Proteomes" id="UP001177258"/>
    </source>
</evidence>
<keyword evidence="4" id="KW-1185">Reference proteome</keyword>
<dbReference type="Proteomes" id="UP001177258">
    <property type="component" value="Unassembled WGS sequence"/>
</dbReference>
<dbReference type="Proteomes" id="UP001240777">
    <property type="component" value="Unassembled WGS sequence"/>
</dbReference>
<name>A0AA90PWH2_9HELI</name>
<dbReference type="EMBL" id="JAUPEV010000011">
    <property type="protein sequence ID" value="MDO7253662.1"/>
    <property type="molecule type" value="Genomic_DNA"/>
</dbReference>
<proteinExistence type="predicted"/>
<reference evidence="1" key="2">
    <citation type="submission" date="2023-07" db="EMBL/GenBank/DDBJ databases">
        <authorList>
            <person name="Aydin F."/>
            <person name="Tarhane S."/>
            <person name="Saticioglu I.B."/>
            <person name="Karakaya E."/>
            <person name="Abay S."/>
            <person name="Guran O."/>
            <person name="Bozkurt E."/>
            <person name="Uzum N."/>
            <person name="Olgun K."/>
            <person name="Jablonski D."/>
        </authorList>
    </citation>
    <scope>NUCLEOTIDE SEQUENCE</scope>
    <source>
        <strain evidence="1">Faydin-H75</strain>
    </source>
</reference>
<dbReference type="AlphaFoldDB" id="A0AA90PWH2"/>
<dbReference type="EMBL" id="JAUYZK010000011">
    <property type="protein sequence ID" value="MDP2539590.1"/>
    <property type="molecule type" value="Genomic_DNA"/>
</dbReference>
<comment type="caution">
    <text evidence="2">The sequence shown here is derived from an EMBL/GenBank/DDBJ whole genome shotgun (WGS) entry which is preliminary data.</text>
</comment>
<organism evidence="2 3">
    <name type="scientific">Helicobacter cappadocius</name>
    <dbReference type="NCBI Taxonomy" id="3063998"/>
    <lineage>
        <taxon>Bacteria</taxon>
        <taxon>Pseudomonadati</taxon>
        <taxon>Campylobacterota</taxon>
        <taxon>Epsilonproteobacteria</taxon>
        <taxon>Campylobacterales</taxon>
        <taxon>Helicobacteraceae</taxon>
        <taxon>Helicobacter</taxon>
    </lineage>
</organism>
<accession>A0AA90PWH2</accession>
<evidence type="ECO:0000313" key="4">
    <source>
        <dbReference type="Proteomes" id="UP001240777"/>
    </source>
</evidence>
<gene>
    <name evidence="1" type="ORF">Q5I04_07035</name>
    <name evidence="2" type="ORF">Q5I06_07365</name>
</gene>
<reference evidence="2 4" key="1">
    <citation type="submission" date="2023-07" db="EMBL/GenBank/DDBJ databases">
        <title>Unpublished Manusciprt.</title>
        <authorList>
            <person name="Aydin F."/>
            <person name="Tarhane S."/>
            <person name="Saticioglu I.B."/>
            <person name="Karakaya E."/>
            <person name="Abay S."/>
            <person name="Guran O."/>
            <person name="Bozkurt E."/>
            <person name="Uzum N."/>
            <person name="Olgun K."/>
            <person name="Jablonski D."/>
        </authorList>
    </citation>
    <scope>NUCLEOTIDE SEQUENCE</scope>
    <source>
        <strain evidence="4">faydin-H75</strain>
        <strain evidence="2">Faydin-H76</strain>
    </source>
</reference>
<protein>
    <submittedName>
        <fullName evidence="2">Uncharacterized protein</fullName>
    </submittedName>
</protein>
<evidence type="ECO:0000313" key="1">
    <source>
        <dbReference type="EMBL" id="MDO7253662.1"/>
    </source>
</evidence>
<sequence>MIIFGYKGIEFPRFKKITSIEEIMNVDNTCIVWFDREDDINHIISNHCLQNDVKYAIKVDNLTDFVVYASLGARYAILDKTPEIYQKIAEVYLFDMKILYTIKDKSEIEELVKMGIDGVIFREILE</sequence>
<reference evidence="1 3" key="3">
    <citation type="journal article" date="2024" name="Syst. Appl. Microbiol.">
        <title>Helicobacter cappadocius sp. nov., from lizards: The first psychrotrophic Helicobacter species.</title>
        <authorList>
            <person name="Aydin F."/>
            <person name="Tarhane S."/>
            <person name="Karakaya E."/>
            <person name="Abay S."/>
            <person name="Kayman T."/>
            <person name="Guran O."/>
            <person name="Bozkurt E."/>
            <person name="Uzum N."/>
            <person name="Avci A."/>
            <person name="Olgun K."/>
            <person name="Jablonski D."/>
            <person name="Guran C."/>
            <person name="Burcin Saticioglu I."/>
        </authorList>
    </citation>
    <scope>NUCLEOTIDE SEQUENCE [LARGE SCALE GENOMIC DNA]</scope>
    <source>
        <strain evidence="1">Faydin-H75</strain>
        <strain evidence="3">faydin-H76</strain>
    </source>
</reference>
<evidence type="ECO:0000313" key="2">
    <source>
        <dbReference type="EMBL" id="MDP2539590.1"/>
    </source>
</evidence>
<dbReference type="RefSeq" id="WP_305517501.1">
    <property type="nucleotide sequence ID" value="NZ_JAUPEV010000011.1"/>
</dbReference>